<feature type="chain" id="PRO_5030540220" evidence="1">
    <location>
        <begin position="20"/>
        <end position="153"/>
    </location>
</feature>
<keyword evidence="4" id="KW-1185">Reference proteome</keyword>
<dbReference type="InterPro" id="IPR013766">
    <property type="entry name" value="Thioredoxin_domain"/>
</dbReference>
<dbReference type="PANTHER" id="PTHR32234:SF0">
    <property type="entry name" value="THIOL:DISULFIDE INTERCHANGE PROTEIN DSBD"/>
    <property type="match status" value="1"/>
</dbReference>
<evidence type="ECO:0000256" key="1">
    <source>
        <dbReference type="SAM" id="SignalP"/>
    </source>
</evidence>
<name>A0A7W6EQR2_9BACT</name>
<dbReference type="InterPro" id="IPR036249">
    <property type="entry name" value="Thioredoxin-like_sf"/>
</dbReference>
<sequence>MQRFIFVLAIAAVLFTGMAATTPSAPAPSTTAPKADGIQFVDLPWAKVLEKAKKEKKIIFFDAYASWCGPCKMMQKNVFTRKDVGDYFNATFINVKKDMEIGEGPQLANRYPIEGYPTLFFVDGNGKLVTTHLGAIMDGPELIKFAKAVTGKK</sequence>
<dbReference type="Proteomes" id="UP000541352">
    <property type="component" value="Unassembled WGS sequence"/>
</dbReference>
<feature type="domain" description="Thioredoxin" evidence="2">
    <location>
        <begin position="21"/>
        <end position="151"/>
    </location>
</feature>
<protein>
    <submittedName>
        <fullName evidence="3">Thiol:disulfide interchange protein</fullName>
    </submittedName>
</protein>
<proteinExistence type="predicted"/>
<dbReference type="RefSeq" id="WP_028525936.1">
    <property type="nucleotide sequence ID" value="NZ_JACIBY010000005.1"/>
</dbReference>
<feature type="signal peptide" evidence="1">
    <location>
        <begin position="1"/>
        <end position="19"/>
    </location>
</feature>
<dbReference type="Gene3D" id="3.40.30.10">
    <property type="entry name" value="Glutaredoxin"/>
    <property type="match status" value="1"/>
</dbReference>
<evidence type="ECO:0000313" key="3">
    <source>
        <dbReference type="EMBL" id="MBB3838768.1"/>
    </source>
</evidence>
<accession>A0A7W6EQR2</accession>
<dbReference type="GO" id="GO:0015035">
    <property type="term" value="F:protein-disulfide reductase activity"/>
    <property type="evidence" value="ECO:0007669"/>
    <property type="project" value="TreeGrafter"/>
</dbReference>
<evidence type="ECO:0000313" key="4">
    <source>
        <dbReference type="Proteomes" id="UP000541352"/>
    </source>
</evidence>
<reference evidence="3 4" key="1">
    <citation type="submission" date="2020-08" db="EMBL/GenBank/DDBJ databases">
        <title>Genomic Encyclopedia of Type Strains, Phase IV (KMG-IV): sequencing the most valuable type-strain genomes for metagenomic binning, comparative biology and taxonomic classification.</title>
        <authorList>
            <person name="Goeker M."/>
        </authorList>
    </citation>
    <scope>NUCLEOTIDE SEQUENCE [LARGE SCALE GENOMIC DNA]</scope>
    <source>
        <strain evidence="3 4">DSM 17976</strain>
    </source>
</reference>
<dbReference type="GO" id="GO:0045454">
    <property type="term" value="P:cell redox homeostasis"/>
    <property type="evidence" value="ECO:0007669"/>
    <property type="project" value="TreeGrafter"/>
</dbReference>
<evidence type="ECO:0000259" key="2">
    <source>
        <dbReference type="PROSITE" id="PS51352"/>
    </source>
</evidence>
<dbReference type="SUPFAM" id="SSF52833">
    <property type="entry name" value="Thioredoxin-like"/>
    <property type="match status" value="1"/>
</dbReference>
<dbReference type="InterPro" id="IPR012336">
    <property type="entry name" value="Thioredoxin-like_fold"/>
</dbReference>
<keyword evidence="1" id="KW-0732">Signal</keyword>
<gene>
    <name evidence="3" type="ORF">FHS57_002774</name>
</gene>
<dbReference type="AlphaFoldDB" id="A0A7W6EQR2"/>
<dbReference type="EMBL" id="JACIBY010000005">
    <property type="protein sequence ID" value="MBB3838768.1"/>
    <property type="molecule type" value="Genomic_DNA"/>
</dbReference>
<comment type="caution">
    <text evidence="3">The sequence shown here is derived from an EMBL/GenBank/DDBJ whole genome shotgun (WGS) entry which is preliminary data.</text>
</comment>
<dbReference type="PROSITE" id="PS51352">
    <property type="entry name" value="THIOREDOXIN_2"/>
    <property type="match status" value="1"/>
</dbReference>
<dbReference type="PANTHER" id="PTHR32234">
    <property type="entry name" value="THIOL:DISULFIDE INTERCHANGE PROTEIN DSBD"/>
    <property type="match status" value="1"/>
</dbReference>
<organism evidence="3 4">
    <name type="scientific">Runella defluvii</name>
    <dbReference type="NCBI Taxonomy" id="370973"/>
    <lineage>
        <taxon>Bacteria</taxon>
        <taxon>Pseudomonadati</taxon>
        <taxon>Bacteroidota</taxon>
        <taxon>Cytophagia</taxon>
        <taxon>Cytophagales</taxon>
        <taxon>Spirosomataceae</taxon>
        <taxon>Runella</taxon>
    </lineage>
</organism>
<dbReference type="CDD" id="cd02947">
    <property type="entry name" value="TRX_family"/>
    <property type="match status" value="1"/>
</dbReference>
<dbReference type="Pfam" id="PF13098">
    <property type="entry name" value="Thioredoxin_2"/>
    <property type="match status" value="1"/>
</dbReference>